<dbReference type="SMART" id="SM00055">
    <property type="entry name" value="FCH"/>
    <property type="match status" value="1"/>
</dbReference>
<dbReference type="PANTHER" id="PTHR23065:SF7">
    <property type="entry name" value="NOSTRIN, ISOFORM H"/>
    <property type="match status" value="1"/>
</dbReference>
<sequence>MGDGAGSGETGAAPPSFVGDLWTDFDVVVRCCENGYKSINELIAFLRERIRCERVHCRNLTKLSRRAVGQGEFGTLASAIDRLRVDVVQGANERLSYSSSLETDVLPELAEMKDLYEKVNGKLIQEGRRVTKALMDARDRMHRKADSDHAESASSSTTVAFFRAKFKPAKSDDDGGAGVARHLKQAESIYTDVMISVLEGVQSNEEARIRCFRAALRKIVVFETSLVANRSYDMKDMAAVMEGVDHTEVLQRFIASVRSQHHQRPASPSLTALARDVVQVLPGALATGQIDPAWSSAVHDAHQQWKARMPAAPRDPTPDEAEQIRVIAGIVHSCRSVQVDVVLSPDVFATAATAFRLVVAALLESNQFPLVADLLDIAARVRAQDDARTPMTTAIVESDECGRRLDLFRVWQATVDVVTRPSSGGDDVASSAAVSDQGT</sequence>
<evidence type="ECO:0000313" key="8">
    <source>
        <dbReference type="Proteomes" id="UP000290189"/>
    </source>
</evidence>
<dbReference type="GO" id="GO:0005737">
    <property type="term" value="C:cytoplasm"/>
    <property type="evidence" value="ECO:0007669"/>
    <property type="project" value="TreeGrafter"/>
</dbReference>
<dbReference type="Proteomes" id="UP000290189">
    <property type="component" value="Unassembled WGS sequence"/>
</dbReference>
<keyword evidence="6" id="KW-0496">Mitochondrion</keyword>
<dbReference type="PANTHER" id="PTHR23065">
    <property type="entry name" value="PROLINE-SERINE-THREONINE PHOSPHATASE INTERACTING PROTEIN 1"/>
    <property type="match status" value="1"/>
</dbReference>
<evidence type="ECO:0000256" key="2">
    <source>
        <dbReference type="ARBA" id="ARBA00022490"/>
    </source>
</evidence>
<dbReference type="GO" id="GO:0005886">
    <property type="term" value="C:plasma membrane"/>
    <property type="evidence" value="ECO:0007669"/>
    <property type="project" value="TreeGrafter"/>
</dbReference>
<dbReference type="Gene3D" id="1.20.1270.60">
    <property type="entry name" value="Arfaptin homology (AH) domain/BAR domain"/>
    <property type="match status" value="1"/>
</dbReference>
<dbReference type="Pfam" id="PF00611">
    <property type="entry name" value="FCH"/>
    <property type="match status" value="1"/>
</dbReference>
<organism evidence="5 7">
    <name type="scientific">Plasmodiophora brassicae</name>
    <name type="common">Clubroot disease agent</name>
    <dbReference type="NCBI Taxonomy" id="37360"/>
    <lineage>
        <taxon>Eukaryota</taxon>
        <taxon>Sar</taxon>
        <taxon>Rhizaria</taxon>
        <taxon>Endomyxa</taxon>
        <taxon>Phytomyxea</taxon>
        <taxon>Plasmodiophorida</taxon>
        <taxon>Plasmodiophoridae</taxon>
        <taxon>Plasmodiophora</taxon>
    </lineage>
</organism>
<keyword evidence="3" id="KW-0597">Phosphoprotein</keyword>
<evidence type="ECO:0000256" key="1">
    <source>
        <dbReference type="ARBA" id="ARBA00004496"/>
    </source>
</evidence>
<dbReference type="SUPFAM" id="SSF103657">
    <property type="entry name" value="BAR/IMD domain-like"/>
    <property type="match status" value="1"/>
</dbReference>
<dbReference type="EMBL" id="CDSF01000077">
    <property type="protein sequence ID" value="CEO96979.1"/>
    <property type="molecule type" value="Genomic_DNA"/>
</dbReference>
<dbReference type="AlphaFoldDB" id="A0A0G4IP80"/>
<reference evidence="5 7" key="1">
    <citation type="submission" date="2015-02" db="EMBL/GenBank/DDBJ databases">
        <authorList>
            <person name="Chooi Y.-H."/>
        </authorList>
    </citation>
    <scope>NUCLEOTIDE SEQUENCE [LARGE SCALE GENOMIC DNA]</scope>
    <source>
        <strain evidence="5">E3</strain>
    </source>
</reference>
<dbReference type="InterPro" id="IPR027267">
    <property type="entry name" value="AH/BAR_dom_sf"/>
</dbReference>
<proteinExistence type="predicted"/>
<dbReference type="GO" id="GO:0043226">
    <property type="term" value="C:organelle"/>
    <property type="evidence" value="ECO:0007669"/>
    <property type="project" value="UniProtKB-ARBA"/>
</dbReference>
<feature type="domain" description="FCH" evidence="4">
    <location>
        <begin position="15"/>
        <end position="101"/>
    </location>
</feature>
<accession>A0A0G4IP80</accession>
<reference evidence="6 8" key="2">
    <citation type="submission" date="2018-03" db="EMBL/GenBank/DDBJ databases">
        <authorList>
            <person name="Fogelqvist J."/>
        </authorList>
    </citation>
    <scope>NUCLEOTIDE SEQUENCE [LARGE SCALE GENOMIC DNA]</scope>
</reference>
<name>A0A0G4IP80_PLABS</name>
<keyword evidence="7" id="KW-1185">Reference proteome</keyword>
<protein>
    <recommendedName>
        <fullName evidence="4">FCH domain-containing protein</fullName>
    </recommendedName>
</protein>
<evidence type="ECO:0000313" key="6">
    <source>
        <dbReference type="EMBL" id="SPR01932.1"/>
    </source>
</evidence>
<dbReference type="OrthoDB" id="10255128at2759"/>
<keyword evidence="2" id="KW-0963">Cytoplasm</keyword>
<evidence type="ECO:0000259" key="4">
    <source>
        <dbReference type="SMART" id="SM00055"/>
    </source>
</evidence>
<dbReference type="InterPro" id="IPR001060">
    <property type="entry name" value="FCH_dom"/>
</dbReference>
<dbReference type="Proteomes" id="UP000039324">
    <property type="component" value="Unassembled WGS sequence"/>
</dbReference>
<geneLocation type="mitochondrion" evidence="6"/>
<comment type="subcellular location">
    <subcellularLocation>
        <location evidence="1">Cytoplasm</location>
    </subcellularLocation>
</comment>
<evidence type="ECO:0000313" key="5">
    <source>
        <dbReference type="EMBL" id="CEO96979.1"/>
    </source>
</evidence>
<evidence type="ECO:0000313" key="7">
    <source>
        <dbReference type="Proteomes" id="UP000039324"/>
    </source>
</evidence>
<dbReference type="STRING" id="37360.A0A0G4IP80"/>
<evidence type="ECO:0000256" key="3">
    <source>
        <dbReference type="ARBA" id="ARBA00022553"/>
    </source>
</evidence>
<gene>
    <name evidence="5" type="ORF">PBRA_005583</name>
    <name evidence="6" type="ORF">PLBR_LOCUS9147</name>
</gene>
<dbReference type="EMBL" id="OVEO01000019">
    <property type="protein sequence ID" value="SPR01932.1"/>
    <property type="molecule type" value="Genomic_DNA"/>
</dbReference>